<evidence type="ECO:0000256" key="9">
    <source>
        <dbReference type="ARBA" id="ARBA00022842"/>
    </source>
</evidence>
<dbReference type="InterPro" id="IPR006370">
    <property type="entry name" value="HB_polyprenyltransferase-like"/>
</dbReference>
<dbReference type="Gene3D" id="1.10.357.140">
    <property type="entry name" value="UbiA prenyltransferase"/>
    <property type="match status" value="1"/>
</dbReference>
<feature type="transmembrane region" description="Helical" evidence="12">
    <location>
        <begin position="222"/>
        <end position="243"/>
    </location>
</feature>
<evidence type="ECO:0000256" key="12">
    <source>
        <dbReference type="HAMAP-Rule" id="MF_01635"/>
    </source>
</evidence>
<evidence type="ECO:0000256" key="4">
    <source>
        <dbReference type="ARBA" id="ARBA00022475"/>
    </source>
</evidence>
<dbReference type="AlphaFoldDB" id="A0A1G9KQR9"/>
<dbReference type="Proteomes" id="UP000198654">
    <property type="component" value="Unassembled WGS sequence"/>
</dbReference>
<dbReference type="Pfam" id="PF01040">
    <property type="entry name" value="UbiA"/>
    <property type="match status" value="1"/>
</dbReference>
<dbReference type="EC" id="2.5.1.39" evidence="12 13"/>
<feature type="transmembrane region" description="Helical" evidence="12">
    <location>
        <begin position="281"/>
        <end position="300"/>
    </location>
</feature>
<evidence type="ECO:0000256" key="5">
    <source>
        <dbReference type="ARBA" id="ARBA00022519"/>
    </source>
</evidence>
<proteinExistence type="inferred from homology"/>
<dbReference type="UniPathway" id="UPA00232"/>
<dbReference type="STRING" id="119000.SAMN05661010_01871"/>
<protein>
    <recommendedName>
        <fullName evidence="12 13">4-hydroxybenzoate octaprenyltransferase</fullName>
        <ecNumber evidence="12 13">2.5.1.39</ecNumber>
    </recommendedName>
    <alternativeName>
        <fullName evidence="12">4-HB polyprenyltransferase</fullName>
    </alternativeName>
</protein>
<sequence length="305" mass="33889">MPAPDSSSHSSHKGLPRGLARLPDFLQLTRLDRPIGTWLLMWPTMWALWVAAEGLPARDTLLIFVVGVYLMRAAGCVINDYADRRVDGHVKRTQTRPLATGRISEGEAKGLFVALVVAAFVLVCFTNAFTVMLSVGGVILAFIYPFMKRYTHWPQVFLGAAFSWAIPMAFGAVLGSLPAEAWLLFLANVAWTVAYDTQYAMVDRDDDLKIGIKSTAVLFGDYDRLMIGLLQLACLTLLAVVGSRLALGGFFWLGLAAMALIFVYQHWLIRNRSRERCFQAFLNNHWAGLVLFAGLALDLWPVSLY</sequence>
<keyword evidence="6 12" id="KW-0808">Transferase</keyword>
<evidence type="ECO:0000256" key="13">
    <source>
        <dbReference type="NCBIfam" id="TIGR01474"/>
    </source>
</evidence>
<keyword evidence="11 12" id="KW-0472">Membrane</keyword>
<dbReference type="FunFam" id="1.10.357.140:FF:000002">
    <property type="entry name" value="4-hydroxybenzoate octaprenyltransferase"/>
    <property type="match status" value="1"/>
</dbReference>
<dbReference type="InterPro" id="IPR000537">
    <property type="entry name" value="UbiA_prenyltransferase"/>
</dbReference>
<evidence type="ECO:0000256" key="2">
    <source>
        <dbReference type="ARBA" id="ARBA00004141"/>
    </source>
</evidence>
<evidence type="ECO:0000256" key="6">
    <source>
        <dbReference type="ARBA" id="ARBA00022679"/>
    </source>
</evidence>
<gene>
    <name evidence="12" type="primary">ubiA</name>
    <name evidence="14" type="ORF">SAMN05661010_01871</name>
</gene>
<reference evidence="14 15" key="1">
    <citation type="submission" date="2016-10" db="EMBL/GenBank/DDBJ databases">
        <authorList>
            <person name="de Groot N.N."/>
        </authorList>
    </citation>
    <scope>NUCLEOTIDE SEQUENCE [LARGE SCALE GENOMIC DNA]</scope>
    <source>
        <strain evidence="14 15">DSM 14789</strain>
    </source>
</reference>
<evidence type="ECO:0000313" key="15">
    <source>
        <dbReference type="Proteomes" id="UP000198654"/>
    </source>
</evidence>
<evidence type="ECO:0000256" key="8">
    <source>
        <dbReference type="ARBA" id="ARBA00022692"/>
    </source>
</evidence>
<name>A0A1G9KQR9_9GAMM</name>
<dbReference type="GO" id="GO:0008412">
    <property type="term" value="F:4-hydroxybenzoate polyprenyltransferase activity"/>
    <property type="evidence" value="ECO:0007669"/>
    <property type="project" value="UniProtKB-UniRule"/>
</dbReference>
<feature type="transmembrane region" description="Helical" evidence="12">
    <location>
        <begin position="61"/>
        <end position="82"/>
    </location>
</feature>
<comment type="subcellular location">
    <subcellularLocation>
        <location evidence="12">Cell inner membrane</location>
        <topology evidence="12">Multi-pass membrane protein</topology>
    </subcellularLocation>
    <subcellularLocation>
        <location evidence="2">Membrane</location>
        <topology evidence="2">Multi-pass membrane protein</topology>
    </subcellularLocation>
</comment>
<dbReference type="PANTHER" id="PTHR11048:SF28">
    <property type="entry name" value="4-HYDROXYBENZOATE POLYPRENYLTRANSFERASE, MITOCHONDRIAL"/>
    <property type="match status" value="1"/>
</dbReference>
<dbReference type="HAMAP" id="MF_01635">
    <property type="entry name" value="UbiA"/>
    <property type="match status" value="1"/>
</dbReference>
<dbReference type="InterPro" id="IPR039653">
    <property type="entry name" value="Prenyltransferase"/>
</dbReference>
<evidence type="ECO:0000256" key="7">
    <source>
        <dbReference type="ARBA" id="ARBA00022688"/>
    </source>
</evidence>
<keyword evidence="5 12" id="KW-0997">Cell inner membrane</keyword>
<dbReference type="CDD" id="cd13959">
    <property type="entry name" value="PT_UbiA_COQ2"/>
    <property type="match status" value="1"/>
</dbReference>
<comment type="similarity">
    <text evidence="3 12">Belongs to the UbiA prenyltransferase family.</text>
</comment>
<comment type="function">
    <text evidence="12">Catalyzes the prenylation of para-hydroxybenzoate (PHB) with an all-trans polyprenyl group. Mediates the second step in the final reaction sequence of ubiquinone-8 (UQ-8) biosynthesis, which is the condensation of the polyisoprenoid side chain with PHB, generating the first membrane-bound Q intermediate 3-octaprenyl-4-hydroxybenzoate.</text>
</comment>
<comment type="catalytic activity">
    <reaction evidence="12">
        <text>all-trans-octaprenyl diphosphate + 4-hydroxybenzoate = 4-hydroxy-3-(all-trans-octaprenyl)benzoate + diphosphate</text>
        <dbReference type="Rhea" id="RHEA:27782"/>
        <dbReference type="ChEBI" id="CHEBI:1617"/>
        <dbReference type="ChEBI" id="CHEBI:17879"/>
        <dbReference type="ChEBI" id="CHEBI:33019"/>
        <dbReference type="ChEBI" id="CHEBI:57711"/>
        <dbReference type="EC" id="2.5.1.39"/>
    </reaction>
</comment>
<keyword evidence="10 12" id="KW-1133">Transmembrane helix</keyword>
<feature type="transmembrane region" description="Helical" evidence="12">
    <location>
        <begin position="111"/>
        <end position="144"/>
    </location>
</feature>
<organism evidence="14 15">
    <name type="scientific">Modicisalibacter muralis</name>
    <dbReference type="NCBI Taxonomy" id="119000"/>
    <lineage>
        <taxon>Bacteria</taxon>
        <taxon>Pseudomonadati</taxon>
        <taxon>Pseudomonadota</taxon>
        <taxon>Gammaproteobacteria</taxon>
        <taxon>Oceanospirillales</taxon>
        <taxon>Halomonadaceae</taxon>
        <taxon>Modicisalibacter</taxon>
    </lineage>
</organism>
<dbReference type="OrthoDB" id="9782418at2"/>
<feature type="transmembrane region" description="Helical" evidence="12">
    <location>
        <begin position="249"/>
        <end position="269"/>
    </location>
</feature>
<evidence type="ECO:0000256" key="10">
    <source>
        <dbReference type="ARBA" id="ARBA00022989"/>
    </source>
</evidence>
<comment type="pathway">
    <text evidence="12">Cofactor biosynthesis; ubiquinone biosynthesis.</text>
</comment>
<evidence type="ECO:0000256" key="1">
    <source>
        <dbReference type="ARBA" id="ARBA00001946"/>
    </source>
</evidence>
<keyword evidence="15" id="KW-1185">Reference proteome</keyword>
<dbReference type="RefSeq" id="WP_089727811.1">
    <property type="nucleotide sequence ID" value="NZ_FNGI01000004.1"/>
</dbReference>
<dbReference type="EMBL" id="FNGI01000004">
    <property type="protein sequence ID" value="SDL51787.1"/>
    <property type="molecule type" value="Genomic_DNA"/>
</dbReference>
<keyword evidence="8 12" id="KW-0812">Transmembrane</keyword>
<evidence type="ECO:0000256" key="11">
    <source>
        <dbReference type="ARBA" id="ARBA00023136"/>
    </source>
</evidence>
<dbReference type="Gene3D" id="1.20.120.1780">
    <property type="entry name" value="UbiA prenyltransferase"/>
    <property type="match status" value="1"/>
</dbReference>
<dbReference type="InterPro" id="IPR044878">
    <property type="entry name" value="UbiA_sf"/>
</dbReference>
<dbReference type="PANTHER" id="PTHR11048">
    <property type="entry name" value="PRENYLTRANSFERASES"/>
    <property type="match status" value="1"/>
</dbReference>
<evidence type="ECO:0000256" key="3">
    <source>
        <dbReference type="ARBA" id="ARBA00005985"/>
    </source>
</evidence>
<keyword evidence="9 12" id="KW-0460">Magnesium</keyword>
<dbReference type="FunFam" id="1.20.120.1780:FF:000001">
    <property type="entry name" value="4-hydroxybenzoate octaprenyltransferase"/>
    <property type="match status" value="1"/>
</dbReference>
<dbReference type="NCBIfam" id="TIGR01474">
    <property type="entry name" value="ubiA_proteo"/>
    <property type="match status" value="1"/>
</dbReference>
<keyword evidence="4 12" id="KW-1003">Cell membrane</keyword>
<keyword evidence="7 12" id="KW-0831">Ubiquinone biosynthesis</keyword>
<dbReference type="GO" id="GO:0005886">
    <property type="term" value="C:plasma membrane"/>
    <property type="evidence" value="ECO:0007669"/>
    <property type="project" value="UniProtKB-SubCell"/>
</dbReference>
<comment type="cofactor">
    <cofactor evidence="1 12">
        <name>Mg(2+)</name>
        <dbReference type="ChEBI" id="CHEBI:18420"/>
    </cofactor>
</comment>
<evidence type="ECO:0000313" key="14">
    <source>
        <dbReference type="EMBL" id="SDL51787.1"/>
    </source>
</evidence>
<feature type="transmembrane region" description="Helical" evidence="12">
    <location>
        <begin position="156"/>
        <end position="175"/>
    </location>
</feature>
<accession>A0A1G9KQR9</accession>
<dbReference type="GO" id="GO:0006744">
    <property type="term" value="P:ubiquinone biosynthetic process"/>
    <property type="evidence" value="ECO:0007669"/>
    <property type="project" value="UniProtKB-UniRule"/>
</dbReference>